<gene>
    <name evidence="1" type="ORF">GTP91_33705</name>
</gene>
<sequence length="66" mass="7023">LAAFAPLFPEQAGAREPAFDCSATMDAVAPLGTVCPPADRMLLATYIGFMRQRGFLPAPRRQEAAA</sequence>
<comment type="caution">
    <text evidence="1">The sequence shown here is derived from an EMBL/GenBank/DDBJ whole genome shotgun (WGS) entry which is preliminary data.</text>
</comment>
<dbReference type="EMBL" id="WWCW01000426">
    <property type="protein sequence ID" value="MYM92109.1"/>
    <property type="molecule type" value="Genomic_DNA"/>
</dbReference>
<dbReference type="Proteomes" id="UP000470302">
    <property type="component" value="Unassembled WGS sequence"/>
</dbReference>
<evidence type="ECO:0000313" key="1">
    <source>
        <dbReference type="EMBL" id="MYM92109.1"/>
    </source>
</evidence>
<name>A0A845GHC6_9BURK</name>
<organism evidence="1 2">
    <name type="scientific">Duganella vulcania</name>
    <dbReference type="NCBI Taxonomy" id="2692166"/>
    <lineage>
        <taxon>Bacteria</taxon>
        <taxon>Pseudomonadati</taxon>
        <taxon>Pseudomonadota</taxon>
        <taxon>Betaproteobacteria</taxon>
        <taxon>Burkholderiales</taxon>
        <taxon>Oxalobacteraceae</taxon>
        <taxon>Telluria group</taxon>
        <taxon>Duganella</taxon>
    </lineage>
</organism>
<reference evidence="1 2" key="1">
    <citation type="submission" date="2020-01" db="EMBL/GenBank/DDBJ databases">
        <title>Novel species isolated from a subtropical stream in China.</title>
        <authorList>
            <person name="Lu H."/>
        </authorList>
    </citation>
    <scope>NUCLEOTIDE SEQUENCE [LARGE SCALE GENOMIC DNA]</scope>
    <source>
        <strain evidence="1 2">FT82W</strain>
    </source>
</reference>
<protein>
    <submittedName>
        <fullName evidence="1">Uncharacterized protein</fullName>
    </submittedName>
</protein>
<feature type="non-terminal residue" evidence="1">
    <location>
        <position position="1"/>
    </location>
</feature>
<evidence type="ECO:0000313" key="2">
    <source>
        <dbReference type="Proteomes" id="UP000470302"/>
    </source>
</evidence>
<dbReference type="AlphaFoldDB" id="A0A845GHC6"/>
<dbReference type="RefSeq" id="WP_217431384.1">
    <property type="nucleotide sequence ID" value="NZ_WWCW01000426.1"/>
</dbReference>
<proteinExistence type="predicted"/>
<accession>A0A845GHC6</accession>